<dbReference type="Proteomes" id="UP000289455">
    <property type="component" value="Unassembled WGS sequence"/>
</dbReference>
<reference evidence="1 2" key="1">
    <citation type="submission" date="2019-01" db="EMBL/GenBank/DDBJ databases">
        <title>Cytophagaceae bacterium strain CAR-16.</title>
        <authorList>
            <person name="Chen W.-M."/>
        </authorList>
    </citation>
    <scope>NUCLEOTIDE SEQUENCE [LARGE SCALE GENOMIC DNA]</scope>
    <source>
        <strain evidence="1 2">CAR-16</strain>
    </source>
</reference>
<keyword evidence="2" id="KW-1185">Reference proteome</keyword>
<comment type="caution">
    <text evidence="1">The sequence shown here is derived from an EMBL/GenBank/DDBJ whole genome shotgun (WGS) entry which is preliminary data.</text>
</comment>
<proteinExistence type="predicted"/>
<accession>A0A4Q1C0Y1</accession>
<dbReference type="OrthoDB" id="9962554at2"/>
<evidence type="ECO:0000313" key="1">
    <source>
        <dbReference type="EMBL" id="RXK50772.1"/>
    </source>
</evidence>
<name>A0A4Q1C0Y1_9BACT</name>
<dbReference type="EMBL" id="SDHY01000002">
    <property type="protein sequence ID" value="RXK50772.1"/>
    <property type="molecule type" value="Genomic_DNA"/>
</dbReference>
<gene>
    <name evidence="1" type="ORF">ESB04_03735</name>
</gene>
<organism evidence="1 2">
    <name type="scientific">Aquirufa rosea</name>
    <dbReference type="NCBI Taxonomy" id="2509241"/>
    <lineage>
        <taxon>Bacteria</taxon>
        <taxon>Pseudomonadati</taxon>
        <taxon>Bacteroidota</taxon>
        <taxon>Cytophagia</taxon>
        <taxon>Cytophagales</taxon>
        <taxon>Flectobacillaceae</taxon>
        <taxon>Aquirufa</taxon>
    </lineage>
</organism>
<dbReference type="AlphaFoldDB" id="A0A4Q1C0Y1"/>
<dbReference type="RefSeq" id="WP_129026382.1">
    <property type="nucleotide sequence ID" value="NZ_SDHY01000002.1"/>
</dbReference>
<sequence>MKTELSIVAQFELLIEKERDTLIKRQSFQKLNEANNRHNHLIETGVIKKRGYTLRGIEDVHLYRRKI</sequence>
<evidence type="ECO:0000313" key="2">
    <source>
        <dbReference type="Proteomes" id="UP000289455"/>
    </source>
</evidence>
<protein>
    <submittedName>
        <fullName evidence="1">Uncharacterized protein</fullName>
    </submittedName>
</protein>